<dbReference type="EMBL" id="HBIC01020773">
    <property type="protein sequence ID" value="CAE0281511.1"/>
    <property type="molecule type" value="Transcribed_RNA"/>
</dbReference>
<accession>A0A7S3H0H0</accession>
<evidence type="ECO:0000256" key="1">
    <source>
        <dbReference type="SAM" id="SignalP"/>
    </source>
</evidence>
<feature type="signal peptide" evidence="1">
    <location>
        <begin position="1"/>
        <end position="21"/>
    </location>
</feature>
<dbReference type="PANTHER" id="PTHR15010:SF0">
    <property type="entry name" value="ACYLOXYACYL HYDROLASE"/>
    <property type="match status" value="1"/>
</dbReference>
<dbReference type="InterPro" id="IPR036514">
    <property type="entry name" value="SGNH_hydro_sf"/>
</dbReference>
<dbReference type="Pfam" id="PF00657">
    <property type="entry name" value="Lipase_GDSL"/>
    <property type="match status" value="1"/>
</dbReference>
<dbReference type="AlphaFoldDB" id="A0A7S3H0H0"/>
<dbReference type="GO" id="GO:0009104">
    <property type="term" value="P:lipopolysaccharide catabolic process"/>
    <property type="evidence" value="ECO:0007669"/>
    <property type="project" value="TreeGrafter"/>
</dbReference>
<dbReference type="GO" id="GO:0005509">
    <property type="term" value="F:calcium ion binding"/>
    <property type="evidence" value="ECO:0007669"/>
    <property type="project" value="TreeGrafter"/>
</dbReference>
<gene>
    <name evidence="2" type="ORF">SELO1098_LOCUS10345</name>
</gene>
<evidence type="ECO:0000313" key="2">
    <source>
        <dbReference type="EMBL" id="CAE0281511.1"/>
    </source>
</evidence>
<protein>
    <recommendedName>
        <fullName evidence="3">Acyloxyacyl hydrolase</fullName>
    </recommendedName>
</protein>
<evidence type="ECO:0008006" key="3">
    <source>
        <dbReference type="Google" id="ProtNLM"/>
    </source>
</evidence>
<dbReference type="GO" id="GO:0050528">
    <property type="term" value="F:acyloxyacyl hydrolase activity"/>
    <property type="evidence" value="ECO:0007669"/>
    <property type="project" value="InterPro"/>
</dbReference>
<dbReference type="PANTHER" id="PTHR15010">
    <property type="entry name" value="ACYLOXYACYL HYDROLASE"/>
    <property type="match status" value="1"/>
</dbReference>
<sequence>MRSQLINLLVSIAVVFVAVSADNLSTNPAYVCSFCLAMLGLVEESVFQVHLQTFLQAKCTTDACRHAVETIILKAEAGLVPEEICRSTELCTDTCSLFPTWPVNPIPPKPQDWPVERRLAEAVKPVDYTELRQILTKFVDNVMPNTPEAKAQMPLMGVVAAALAQVKGFKLDTDYEPCKHNVSCHIFNFVDGHLPLKDSDGDRFPPANVKRFRGSDWRGSDCDDRRQDVYPGRKVTAHDSSVDHNCNGISGGNATGSYEDLFCKNTQQRGLIMLGDSATAHFHIPPQWLTANGWNFNQLLEDAENELDKPMCSWGTGHVKPEDCPYMYPVPGIENEIVSIYTQLRQRNRCNNNDFQNIGVNGARITSSMKLVDSMGRDQTLDQPALVWLALIGNDVCNGHAGFDHMTKPDDFYTHAMETLNAIDTIVPHGSHVVALALFDGELLYDTMHAKQHPVGTTYEAFYDMMNCEGENPCWGWLNSDRVVRANTTKISNSLNDVYQNISDTQTFKNFEFIFYSPNWVTLFSDYQKAGYPLSNLIEPTDGFHPSQTGNALFAQKFFEWLDVNHPEALGPVNPHNDEIAALFPNQF</sequence>
<reference evidence="2" key="1">
    <citation type="submission" date="2021-01" db="EMBL/GenBank/DDBJ databases">
        <authorList>
            <person name="Corre E."/>
            <person name="Pelletier E."/>
            <person name="Niang G."/>
            <person name="Scheremetjew M."/>
            <person name="Finn R."/>
            <person name="Kale V."/>
            <person name="Holt S."/>
            <person name="Cochrane G."/>
            <person name="Meng A."/>
            <person name="Brown T."/>
            <person name="Cohen L."/>
        </authorList>
    </citation>
    <scope>NUCLEOTIDE SEQUENCE</scope>
    <source>
        <strain evidence="2">CCAP 955/1</strain>
    </source>
</reference>
<dbReference type="InterPro" id="IPR039676">
    <property type="entry name" value="AOAH"/>
</dbReference>
<dbReference type="SUPFAM" id="SSF52266">
    <property type="entry name" value="SGNH hydrolase"/>
    <property type="match status" value="1"/>
</dbReference>
<dbReference type="InterPro" id="IPR001087">
    <property type="entry name" value="GDSL"/>
</dbReference>
<organism evidence="2">
    <name type="scientific">Spumella elongata</name>
    <dbReference type="NCBI Taxonomy" id="89044"/>
    <lineage>
        <taxon>Eukaryota</taxon>
        <taxon>Sar</taxon>
        <taxon>Stramenopiles</taxon>
        <taxon>Ochrophyta</taxon>
        <taxon>Chrysophyceae</taxon>
        <taxon>Chromulinales</taxon>
        <taxon>Chromulinaceae</taxon>
        <taxon>Spumella</taxon>
    </lineage>
</organism>
<proteinExistence type="predicted"/>
<feature type="chain" id="PRO_5031429677" description="Acyloxyacyl hydrolase" evidence="1">
    <location>
        <begin position="22"/>
        <end position="588"/>
    </location>
</feature>
<dbReference type="Gene3D" id="3.40.50.1110">
    <property type="entry name" value="SGNH hydrolase"/>
    <property type="match status" value="1"/>
</dbReference>
<name>A0A7S3H0H0_9STRA</name>
<keyword evidence="1" id="KW-0732">Signal</keyword>